<sequence>MLEMFGVINIWTYLVGLTMIILAPGPNSLYVLKSSSSLGVKAGYKAASGVLIGDAVLILLSYLGVASLIQTSPVLFTIIRYLGAAYLLYLGVKIIHQLMSKSDDGESNVARPKKRENVFAKSLTLSLTNPKAILFYVSFFIQFIDYTYEHTWVSYLILAFILEVFSIIYLSTLIFLGSSLTQLFKDNKVLAKLGNGLLGMFFMGFAARLASLS</sequence>
<reference evidence="8 9" key="1">
    <citation type="submission" date="2015-01" db="EMBL/GenBank/DDBJ databases">
        <title>Draft genome of Vibrio mytili type strain CAIM 528.</title>
        <authorList>
            <person name="Gonzalez-Castillo A."/>
            <person name="Gomez-Gil B."/>
            <person name="Enciso-Ibarra J."/>
        </authorList>
    </citation>
    <scope>NUCLEOTIDE SEQUENCE [LARGE SCALE GENOMIC DNA]</scope>
    <source>
        <strain evidence="8 9">CAIM 528</strain>
    </source>
</reference>
<dbReference type="GO" id="GO:0015820">
    <property type="term" value="P:L-leucine transport"/>
    <property type="evidence" value="ECO:0007669"/>
    <property type="project" value="TreeGrafter"/>
</dbReference>
<comment type="subcellular location">
    <subcellularLocation>
        <location evidence="1">Cell membrane</location>
        <topology evidence="1">Multi-pass membrane protein</topology>
    </subcellularLocation>
</comment>
<gene>
    <name evidence="8" type="ORF">SU60_10975</name>
</gene>
<comment type="similarity">
    <text evidence="2">Belongs to the Rht family.</text>
</comment>
<proteinExistence type="inferred from homology"/>
<dbReference type="STRING" id="50718.SU60_10975"/>
<dbReference type="PANTHER" id="PTHR30086">
    <property type="entry name" value="ARGININE EXPORTER PROTEIN ARGO"/>
    <property type="match status" value="1"/>
</dbReference>
<keyword evidence="5 7" id="KW-1133">Transmembrane helix</keyword>
<feature type="transmembrane region" description="Helical" evidence="7">
    <location>
        <begin position="123"/>
        <end position="144"/>
    </location>
</feature>
<feature type="transmembrane region" description="Helical" evidence="7">
    <location>
        <begin position="189"/>
        <end position="210"/>
    </location>
</feature>
<evidence type="ECO:0000256" key="6">
    <source>
        <dbReference type="ARBA" id="ARBA00023136"/>
    </source>
</evidence>
<evidence type="ECO:0000256" key="7">
    <source>
        <dbReference type="SAM" id="Phobius"/>
    </source>
</evidence>
<dbReference type="AlphaFoldDB" id="A0A0C3HS17"/>
<name>A0A0C3HS17_9VIBR</name>
<evidence type="ECO:0000313" key="8">
    <source>
        <dbReference type="EMBL" id="KIN10986.1"/>
    </source>
</evidence>
<feature type="transmembrane region" description="Helical" evidence="7">
    <location>
        <begin position="156"/>
        <end position="177"/>
    </location>
</feature>
<feature type="transmembrane region" description="Helical" evidence="7">
    <location>
        <begin position="6"/>
        <end position="25"/>
    </location>
</feature>
<dbReference type="GO" id="GO:0015190">
    <property type="term" value="F:L-leucine transmembrane transporter activity"/>
    <property type="evidence" value="ECO:0007669"/>
    <property type="project" value="TreeGrafter"/>
</dbReference>
<evidence type="ECO:0000256" key="2">
    <source>
        <dbReference type="ARBA" id="ARBA00007928"/>
    </source>
</evidence>
<protein>
    <submittedName>
        <fullName evidence="8">Leucine export protein LeuE</fullName>
    </submittedName>
</protein>
<evidence type="ECO:0000313" key="9">
    <source>
        <dbReference type="Proteomes" id="UP000031977"/>
    </source>
</evidence>
<feature type="transmembrane region" description="Helical" evidence="7">
    <location>
        <begin position="74"/>
        <end position="92"/>
    </location>
</feature>
<dbReference type="EMBL" id="JXOK01000037">
    <property type="protein sequence ID" value="KIN10986.1"/>
    <property type="molecule type" value="Genomic_DNA"/>
</dbReference>
<dbReference type="PIRSF" id="PIRSF006324">
    <property type="entry name" value="LeuE"/>
    <property type="match status" value="1"/>
</dbReference>
<dbReference type="Proteomes" id="UP000031977">
    <property type="component" value="Unassembled WGS sequence"/>
</dbReference>
<dbReference type="NCBIfam" id="NF008201">
    <property type="entry name" value="PRK10958.1"/>
    <property type="match status" value="1"/>
</dbReference>
<dbReference type="PANTHER" id="PTHR30086:SF15">
    <property type="entry name" value="LEUCINE EFFLUX PROTEIN"/>
    <property type="match status" value="1"/>
</dbReference>
<evidence type="ECO:0000256" key="1">
    <source>
        <dbReference type="ARBA" id="ARBA00004651"/>
    </source>
</evidence>
<dbReference type="InterPro" id="IPR001123">
    <property type="entry name" value="LeuE-type"/>
</dbReference>
<accession>A0A0C3HS17</accession>
<keyword evidence="9" id="KW-1185">Reference proteome</keyword>
<evidence type="ECO:0000256" key="5">
    <source>
        <dbReference type="ARBA" id="ARBA00022989"/>
    </source>
</evidence>
<comment type="caution">
    <text evidence="8">The sequence shown here is derived from an EMBL/GenBank/DDBJ whole genome shotgun (WGS) entry which is preliminary data.</text>
</comment>
<dbReference type="GO" id="GO:0005886">
    <property type="term" value="C:plasma membrane"/>
    <property type="evidence" value="ECO:0007669"/>
    <property type="project" value="UniProtKB-SubCell"/>
</dbReference>
<dbReference type="OrthoDB" id="9784202at2"/>
<dbReference type="Pfam" id="PF01810">
    <property type="entry name" value="LysE"/>
    <property type="match status" value="1"/>
</dbReference>
<keyword evidence="3" id="KW-1003">Cell membrane</keyword>
<evidence type="ECO:0000256" key="3">
    <source>
        <dbReference type="ARBA" id="ARBA00022475"/>
    </source>
</evidence>
<organism evidence="8 9">
    <name type="scientific">Vibrio mytili</name>
    <dbReference type="NCBI Taxonomy" id="50718"/>
    <lineage>
        <taxon>Bacteria</taxon>
        <taxon>Pseudomonadati</taxon>
        <taxon>Pseudomonadota</taxon>
        <taxon>Gammaproteobacteria</taxon>
        <taxon>Vibrionales</taxon>
        <taxon>Vibrionaceae</taxon>
        <taxon>Vibrio</taxon>
    </lineage>
</organism>
<keyword evidence="6 7" id="KW-0472">Membrane</keyword>
<dbReference type="RefSeq" id="WP_041155532.1">
    <property type="nucleotide sequence ID" value="NZ_CBCRVP010000005.1"/>
</dbReference>
<keyword evidence="4 7" id="KW-0812">Transmembrane</keyword>
<feature type="transmembrane region" description="Helical" evidence="7">
    <location>
        <begin position="46"/>
        <end position="68"/>
    </location>
</feature>
<evidence type="ECO:0000256" key="4">
    <source>
        <dbReference type="ARBA" id="ARBA00022692"/>
    </source>
</evidence>